<evidence type="ECO:0000256" key="1">
    <source>
        <dbReference type="ARBA" id="ARBA00005042"/>
    </source>
</evidence>
<feature type="domain" description="PLD phosphodiesterase" evidence="11">
    <location>
        <begin position="185"/>
        <end position="211"/>
    </location>
</feature>
<dbReference type="GO" id="GO:0032049">
    <property type="term" value="P:cardiolipin biosynthetic process"/>
    <property type="evidence" value="ECO:0007669"/>
    <property type="project" value="EnsemblFungi"/>
</dbReference>
<evidence type="ECO:0000313" key="12">
    <source>
        <dbReference type="EMBL" id="CCU77401.1"/>
    </source>
</evidence>
<name>N1JB41_BLUG1</name>
<evidence type="ECO:0000256" key="10">
    <source>
        <dbReference type="RuleBase" id="RU365024"/>
    </source>
</evidence>
<dbReference type="Proteomes" id="UP000015441">
    <property type="component" value="Unassembled WGS sequence"/>
</dbReference>
<reference evidence="12 13" key="1">
    <citation type="journal article" date="2010" name="Science">
        <title>Genome expansion and gene loss in powdery mildew fungi reveal tradeoffs in extreme parasitism.</title>
        <authorList>
            <person name="Spanu P.D."/>
            <person name="Abbott J.C."/>
            <person name="Amselem J."/>
            <person name="Burgis T.A."/>
            <person name="Soanes D.M."/>
            <person name="Stueber K."/>
            <person name="Ver Loren van Themaat E."/>
            <person name="Brown J.K.M."/>
            <person name="Butcher S.A."/>
            <person name="Gurr S.J."/>
            <person name="Lebrun M.-H."/>
            <person name="Ridout C.J."/>
            <person name="Schulze-Lefert P."/>
            <person name="Talbot N.J."/>
            <person name="Ahmadinejad N."/>
            <person name="Ametz C."/>
            <person name="Barton G.R."/>
            <person name="Benjdia M."/>
            <person name="Bidzinski P."/>
            <person name="Bindschedler L.V."/>
            <person name="Both M."/>
            <person name="Brewer M.T."/>
            <person name="Cadle-Davidson L."/>
            <person name="Cadle-Davidson M.M."/>
            <person name="Collemare J."/>
            <person name="Cramer R."/>
            <person name="Frenkel O."/>
            <person name="Godfrey D."/>
            <person name="Harriman J."/>
            <person name="Hoede C."/>
            <person name="King B.C."/>
            <person name="Klages S."/>
            <person name="Kleemann J."/>
            <person name="Knoll D."/>
            <person name="Koti P.S."/>
            <person name="Kreplak J."/>
            <person name="Lopez-Ruiz F.J."/>
            <person name="Lu X."/>
            <person name="Maekawa T."/>
            <person name="Mahanil S."/>
            <person name="Micali C."/>
            <person name="Milgroom M.G."/>
            <person name="Montana G."/>
            <person name="Noir S."/>
            <person name="O'Connell R.J."/>
            <person name="Oberhaensli S."/>
            <person name="Parlange F."/>
            <person name="Pedersen C."/>
            <person name="Quesneville H."/>
            <person name="Reinhardt R."/>
            <person name="Rott M."/>
            <person name="Sacristan S."/>
            <person name="Schmidt S.M."/>
            <person name="Schoen M."/>
            <person name="Skamnioti P."/>
            <person name="Sommer H."/>
            <person name="Stephens A."/>
            <person name="Takahara H."/>
            <person name="Thordal-Christensen H."/>
            <person name="Vigouroux M."/>
            <person name="Wessling R."/>
            <person name="Wicker T."/>
            <person name="Panstruga R."/>
        </authorList>
    </citation>
    <scope>NUCLEOTIDE SEQUENCE [LARGE SCALE GENOMIC DNA]</scope>
    <source>
        <strain evidence="12">DH14</strain>
    </source>
</reference>
<keyword evidence="7 10" id="KW-0594">Phospholipid biosynthesis</keyword>
<organism evidence="12 13">
    <name type="scientific">Blumeria graminis f. sp. hordei (strain DH14)</name>
    <name type="common">Barley powdery mildew</name>
    <name type="synonym">Oidium monilioides f. sp. hordei</name>
    <dbReference type="NCBI Taxonomy" id="546991"/>
    <lineage>
        <taxon>Eukaryota</taxon>
        <taxon>Fungi</taxon>
        <taxon>Dikarya</taxon>
        <taxon>Ascomycota</taxon>
        <taxon>Pezizomycotina</taxon>
        <taxon>Leotiomycetes</taxon>
        <taxon>Erysiphales</taxon>
        <taxon>Erysiphaceae</taxon>
        <taxon>Blumeria</taxon>
        <taxon>Blumeria hordei</taxon>
    </lineage>
</organism>
<evidence type="ECO:0000256" key="6">
    <source>
        <dbReference type="ARBA" id="ARBA00023098"/>
    </source>
</evidence>
<evidence type="ECO:0000256" key="7">
    <source>
        <dbReference type="ARBA" id="ARBA00023209"/>
    </source>
</evidence>
<dbReference type="UniPathway" id="UPA00084">
    <property type="reaction ID" value="UER00503"/>
</dbReference>
<sequence>MIIQSNILFRSRNTICRLLSILDRFQQHSYPGNSRNFGAGAPTPTPVKTNLTTFTNELDLICPSIRINSSQIEILSSPSEFYSKLKTKILGAEKRIFLTTLYIGASEKELITLLQKVLRRKPDLKVSILTDALRGTRESPAISCASLIAPLALEFGHSRVELRMYHTPNLVGLKKRFLPRRINEGWGLQHMKLYGFDNEIIISGANLSHDYFTNRQDRYHIFYSEEIANHFYQLHTIISSLSYLVKPDSELAAGYSLEWPVSNTAPSPLSSPTEFINRASHLLLPIIRSSEVPNAPKHESDTIVYPLSQLTSLFPSCTDASTELSAISSLLSKLSTPQFNASSWTFTAGYFNPIPKLTSLLLATASTNNNVITASPWANGFYGSKGISGLLPPAYTLLLSRFLKKIIRKRRKNDISIMEWRRGTAGQPDGWTYHAKGLWISLSPKTELDRLDVNISVIGSSNFTQRSYCLDLEAGVIIVTSNKDLMARLGKERDILSEHAREIGSEEFNKVERKVKLKVRLAMWIVKLAGGAL</sequence>
<accession>N1JB41</accession>
<dbReference type="GO" id="GO:0031966">
    <property type="term" value="C:mitochondrial membrane"/>
    <property type="evidence" value="ECO:0007669"/>
    <property type="project" value="EnsemblFungi"/>
</dbReference>
<comment type="caution">
    <text evidence="12">The sequence shown here is derived from an EMBL/GenBank/DDBJ whole genome shotgun (WGS) entry which is preliminary data.</text>
</comment>
<dbReference type="Gene3D" id="3.30.870.10">
    <property type="entry name" value="Endonuclease Chain A"/>
    <property type="match status" value="2"/>
</dbReference>
<evidence type="ECO:0000256" key="2">
    <source>
        <dbReference type="ARBA" id="ARBA00010682"/>
    </source>
</evidence>
<comment type="pathway">
    <text evidence="1 10">Phospholipid metabolism; phosphatidylglycerol biosynthesis; phosphatidylglycerol from CDP-diacylglycerol: step 1/2.</text>
</comment>
<keyword evidence="10" id="KW-0067">ATP-binding</keyword>
<dbReference type="PANTHER" id="PTHR12586">
    <property type="entry name" value="CDP-DIACYLGLYCEROL--SERINE O-PHOSPHATIDYLTRANSFERASE"/>
    <property type="match status" value="1"/>
</dbReference>
<dbReference type="EC" id="2.7.8.5" evidence="10"/>
<keyword evidence="4 10" id="KW-0808">Transferase</keyword>
<dbReference type="PANTHER" id="PTHR12586:SF1">
    <property type="entry name" value="CDP-DIACYLGLYCEROL--GLYCEROL-3-PHOSPHATE 3-PHOSPHATIDYLTRANSFERASE, MITOCHONDRIAL"/>
    <property type="match status" value="1"/>
</dbReference>
<dbReference type="InterPro" id="IPR001736">
    <property type="entry name" value="PLipase_D/transphosphatidylase"/>
</dbReference>
<proteinExistence type="inferred from homology"/>
<keyword evidence="13" id="KW-1185">Reference proteome</keyword>
<dbReference type="InParanoid" id="N1JB41"/>
<dbReference type="STRING" id="546991.N1JB41"/>
<dbReference type="PIRSF" id="PIRSF000850">
    <property type="entry name" value="Phospholipase_D_PSS"/>
    <property type="match status" value="1"/>
</dbReference>
<comment type="function">
    <text evidence="10">Functions in the biosynthesis of the anionic phospholipids phosphatidylglycerol and cardiolipin.</text>
</comment>
<dbReference type="OrthoDB" id="10250191at2759"/>
<dbReference type="HOGENOM" id="CLU_030471_1_1_1"/>
<comment type="subcellular location">
    <subcellularLocation>
        <location evidence="10">Mitochondrion</location>
    </subcellularLocation>
</comment>
<evidence type="ECO:0000256" key="5">
    <source>
        <dbReference type="ARBA" id="ARBA00022737"/>
    </source>
</evidence>
<keyword evidence="10" id="KW-0496">Mitochondrion</keyword>
<dbReference type="SUPFAM" id="SSF56024">
    <property type="entry name" value="Phospholipase D/nuclease"/>
    <property type="match status" value="2"/>
</dbReference>
<dbReference type="GO" id="GO:0005524">
    <property type="term" value="F:ATP binding"/>
    <property type="evidence" value="ECO:0007669"/>
    <property type="project" value="UniProtKB-KW"/>
</dbReference>
<evidence type="ECO:0000256" key="4">
    <source>
        <dbReference type="ARBA" id="ARBA00022679"/>
    </source>
</evidence>
<evidence type="ECO:0000256" key="9">
    <source>
        <dbReference type="ARBA" id="ARBA00048586"/>
    </source>
</evidence>
<evidence type="ECO:0000313" key="13">
    <source>
        <dbReference type="Proteomes" id="UP000015441"/>
    </source>
</evidence>
<keyword evidence="6 10" id="KW-0443">Lipid metabolism</keyword>
<keyword evidence="3 10" id="KW-0444">Lipid biosynthesis</keyword>
<keyword evidence="10" id="KW-0547">Nucleotide-binding</keyword>
<dbReference type="CDD" id="cd09137">
    <property type="entry name" value="PLDc_PGS1_euk_2"/>
    <property type="match status" value="1"/>
</dbReference>
<dbReference type="EMBL" id="CAUH01003652">
    <property type="protein sequence ID" value="CCU77401.1"/>
    <property type="molecule type" value="Genomic_DNA"/>
</dbReference>
<dbReference type="eggNOG" id="KOG3964">
    <property type="taxonomic scope" value="Eukaryota"/>
</dbReference>
<evidence type="ECO:0000256" key="3">
    <source>
        <dbReference type="ARBA" id="ARBA00022516"/>
    </source>
</evidence>
<evidence type="ECO:0000256" key="8">
    <source>
        <dbReference type="ARBA" id="ARBA00023264"/>
    </source>
</evidence>
<protein>
    <recommendedName>
        <fullName evidence="10">CDP-diacylglycerol--glycerol-3-phosphate 3-phosphatidyltransferase</fullName>
        <ecNumber evidence="10">2.7.8.5</ecNumber>
    </recommendedName>
</protein>
<comment type="catalytic activity">
    <reaction evidence="9 10">
        <text>a CDP-1,2-diacyl-sn-glycerol + sn-glycerol 3-phosphate = a 1,2-diacyl-sn-glycero-3-phospho-(1'-sn-glycero-3'-phosphate) + CMP + H(+)</text>
        <dbReference type="Rhea" id="RHEA:12593"/>
        <dbReference type="ChEBI" id="CHEBI:15378"/>
        <dbReference type="ChEBI" id="CHEBI:57597"/>
        <dbReference type="ChEBI" id="CHEBI:58332"/>
        <dbReference type="ChEBI" id="CHEBI:60110"/>
        <dbReference type="ChEBI" id="CHEBI:60377"/>
        <dbReference type="EC" id="2.7.8.5"/>
    </reaction>
</comment>
<dbReference type="FunCoup" id="N1JB41">
    <property type="interactions" value="383"/>
</dbReference>
<dbReference type="SMART" id="SM00155">
    <property type="entry name" value="PLDc"/>
    <property type="match status" value="2"/>
</dbReference>
<dbReference type="PROSITE" id="PS50035">
    <property type="entry name" value="PLD"/>
    <property type="match status" value="1"/>
</dbReference>
<dbReference type="GO" id="GO:0008444">
    <property type="term" value="F:CDP-diacylglycerol-glycerol-3-phosphate 3-phosphatidyltransferase activity"/>
    <property type="evidence" value="ECO:0007669"/>
    <property type="project" value="UniProtKB-EC"/>
</dbReference>
<dbReference type="CDD" id="cd09135">
    <property type="entry name" value="PLDc_PGS1_euk_1"/>
    <property type="match status" value="1"/>
</dbReference>
<gene>
    <name evidence="12" type="ORF">BGHDH14_bgh04631</name>
</gene>
<keyword evidence="5" id="KW-0677">Repeat</keyword>
<comment type="similarity">
    <text evidence="2 10">Belongs to the CDP-alcohol phosphatidyltransferase class-II family.</text>
</comment>
<dbReference type="InterPro" id="IPR016270">
    <property type="entry name" value="PGS1"/>
</dbReference>
<evidence type="ECO:0000259" key="11">
    <source>
        <dbReference type="PROSITE" id="PS50035"/>
    </source>
</evidence>
<dbReference type="AlphaFoldDB" id="N1JB41"/>
<keyword evidence="8 10" id="KW-1208">Phospholipid metabolism</keyword>